<sequence length="216" mass="24147">MGGINSGTRTNKKRTVGTCFALDAARLRQWGKFVPGAGLVAGSVVWTDEDQPPRRAFYDVDIAAGAALGTLRVMHLDEKARDLSICTIGLVATRCHLGGLRWWLACPVQRYGSPCGRRARKLYLCENTFGCRECHGLTYLCRQQSDKRVAAAFRAGTDLSEFEARPDMTLAEAIFAAKVFQADDARRERAARRDVRRRSPRKRAEYYKFTGRRPGA</sequence>
<evidence type="ECO:0000313" key="3">
    <source>
        <dbReference type="Proteomes" id="UP000324974"/>
    </source>
</evidence>
<name>A0A5C1ANY8_9BACT</name>
<dbReference type="OrthoDB" id="286863at2"/>
<organism evidence="2 3">
    <name type="scientific">Limnoglobus roseus</name>
    <dbReference type="NCBI Taxonomy" id="2598579"/>
    <lineage>
        <taxon>Bacteria</taxon>
        <taxon>Pseudomonadati</taxon>
        <taxon>Planctomycetota</taxon>
        <taxon>Planctomycetia</taxon>
        <taxon>Gemmatales</taxon>
        <taxon>Gemmataceae</taxon>
        <taxon>Limnoglobus</taxon>
    </lineage>
</organism>
<protein>
    <submittedName>
        <fullName evidence="2">Uncharacterized protein</fullName>
    </submittedName>
</protein>
<keyword evidence="3" id="KW-1185">Reference proteome</keyword>
<evidence type="ECO:0000313" key="2">
    <source>
        <dbReference type="EMBL" id="QEL19853.1"/>
    </source>
</evidence>
<gene>
    <name evidence="2" type="ORF">PX52LOC_06934</name>
</gene>
<dbReference type="AlphaFoldDB" id="A0A5C1ANY8"/>
<accession>A0A5C1ANY8</accession>
<reference evidence="3" key="1">
    <citation type="submission" date="2019-08" db="EMBL/GenBank/DDBJ databases">
        <title>Limnoglobus roseus gen. nov., sp. nov., a novel freshwater planctomycete with a giant genome from the family Gemmataceae.</title>
        <authorList>
            <person name="Kulichevskaya I.S."/>
            <person name="Naumoff D.G."/>
            <person name="Miroshnikov K."/>
            <person name="Ivanova A."/>
            <person name="Philippov D.A."/>
            <person name="Hakobyan A."/>
            <person name="Rijpstra I.C."/>
            <person name="Sinninghe Damste J.S."/>
            <person name="Liesack W."/>
            <person name="Dedysh S.N."/>
        </authorList>
    </citation>
    <scope>NUCLEOTIDE SEQUENCE [LARGE SCALE GENOMIC DNA]</scope>
    <source>
        <strain evidence="3">PX52</strain>
    </source>
</reference>
<dbReference type="Proteomes" id="UP000324974">
    <property type="component" value="Chromosome"/>
</dbReference>
<evidence type="ECO:0000256" key="1">
    <source>
        <dbReference type="SAM" id="MobiDB-lite"/>
    </source>
</evidence>
<proteinExistence type="predicted"/>
<feature type="region of interest" description="Disordered" evidence="1">
    <location>
        <begin position="190"/>
        <end position="216"/>
    </location>
</feature>
<dbReference type="KEGG" id="lrs:PX52LOC_06934"/>
<dbReference type="RefSeq" id="WP_149114201.1">
    <property type="nucleotide sequence ID" value="NZ_CP042425.1"/>
</dbReference>
<dbReference type="EMBL" id="CP042425">
    <property type="protein sequence ID" value="QEL19853.1"/>
    <property type="molecule type" value="Genomic_DNA"/>
</dbReference>